<dbReference type="EMBL" id="JABBNT010000003">
    <property type="protein sequence ID" value="NMM44937.1"/>
    <property type="molecule type" value="Genomic_DNA"/>
</dbReference>
<protein>
    <submittedName>
        <fullName evidence="2">Double-strand break repair protein AddB</fullName>
    </submittedName>
</protein>
<organism evidence="2 3">
    <name type="scientific">Pacificispira spongiicola</name>
    <dbReference type="NCBI Taxonomy" id="2729598"/>
    <lineage>
        <taxon>Bacteria</taxon>
        <taxon>Pseudomonadati</taxon>
        <taxon>Pseudomonadota</taxon>
        <taxon>Alphaproteobacteria</taxon>
        <taxon>Rhodospirillales</taxon>
        <taxon>Rhodospirillaceae</taxon>
        <taxon>Pacificispira</taxon>
    </lineage>
</organism>
<dbReference type="InterPro" id="IPR027417">
    <property type="entry name" value="P-loop_NTPase"/>
</dbReference>
<evidence type="ECO:0000313" key="2">
    <source>
        <dbReference type="EMBL" id="NMM44937.1"/>
    </source>
</evidence>
<sequence length="1023" mass="110308">MTGSLYSISAEFSFVDALAEGLLARAGDDPAALADMQILLPTRRACRSLREAFLRQSDGRPLLLPRMRPVGDVDEEELVLSAPGSDTAFLDLIDLPPTISTTERLLHLTRLVRAQRNAMAEADPALDPIGPDQALLLARELAHLLDQVQTEGLSLDRLDGLVPEDYADHWAKTLEFLEILRAAWPAYLAETGEIDPAERRNRLIEAQAAHWRAAPPDTPVIVAGSTGSIPATATLIAAVAGLPKGMVVLPGLDRYLDDAAWETLTLEPGDPTHPQFGLALLLSKLGASRADVAEWKSVANPKRQARIRLFSESLRPAKTTGQWHGLGGDDAIDASALDGLRWLNAPSAAAEAELAALYLREALEVPGRTAALVTPDRTLARRVAALMDRWGIEIDDSAGLPLAQTQAGRFFLLTAEAAAAHLSPVALLAVLKHPLSGLGDAPAAVRRAVRRLETACLRGPKPGPGAAGLRAVIAARRDSRGSPGDAILDQVLETVDRIDRILTPLETALSDGEVSFETVLTAHLTALEALATTETESGAERLWCGEDGEVLADFIGELQPVAALIGDVRPNDYAPVLTTLIMGKTVRPRFGTHPRLAILGPLEARLQHADRLILAGLNEGTWPPEPPEDPWLSRDMRRKFGLPAHERRIGLAAHDFTQACGAPDVILLRAEKLGGQPMVAARWLERLGSVLKRLGLSQALPEENRDSARLLSWQDRLNGVPERLPILPRPAPRPPVTARPRGLSATRIETLMRDPYQIFAERILRLRALEDLEADLGAAEKGTMIHAALDDFVKTYPGDLPEDAADILIALGEKAFGAESHARPAVRAFWWPRFERIARWFAAREADRRAGLAESHTEIRGEYTFDSPGGPFTLSAEADRIDLYRDGGYAILDYKTGAVPSKKDVESLSAPQLVLEAAILKQSGFPGVAPGPVSELAYWKLSGGDPAGAVTVIDKIDADTLADTVLEKLKALIAAYDDPATAYPPIPRPDKAPKFNDYEHLARIKEWSLGDSDGGGNGEGGGA</sequence>
<dbReference type="InterPro" id="IPR014153">
    <property type="entry name" value="Ds_break_AddB"/>
</dbReference>
<feature type="domain" description="PD-(D/E)XK endonuclease-like" evidence="1">
    <location>
        <begin position="743"/>
        <end position="980"/>
    </location>
</feature>
<dbReference type="AlphaFoldDB" id="A0A7Y0E0E2"/>
<evidence type="ECO:0000313" key="3">
    <source>
        <dbReference type="Proteomes" id="UP000539372"/>
    </source>
</evidence>
<dbReference type="NCBIfam" id="TIGR02786">
    <property type="entry name" value="addB_alphas"/>
    <property type="match status" value="1"/>
</dbReference>
<dbReference type="Proteomes" id="UP000539372">
    <property type="component" value="Unassembled WGS sequence"/>
</dbReference>
<reference evidence="2 3" key="1">
    <citation type="submission" date="2020-04" db="EMBL/GenBank/DDBJ databases">
        <title>Rhodospirillaceae bacterium KN72 isolated from deep sea.</title>
        <authorList>
            <person name="Zhang D.-C."/>
        </authorList>
    </citation>
    <scope>NUCLEOTIDE SEQUENCE [LARGE SCALE GENOMIC DNA]</scope>
    <source>
        <strain evidence="2 3">KN72</strain>
    </source>
</reference>
<comment type="caution">
    <text evidence="2">The sequence shown here is derived from an EMBL/GenBank/DDBJ whole genome shotgun (WGS) entry which is preliminary data.</text>
</comment>
<dbReference type="InterPro" id="IPR011604">
    <property type="entry name" value="PDDEXK-like_dom_sf"/>
</dbReference>
<dbReference type="RefSeq" id="WP_169625321.1">
    <property type="nucleotide sequence ID" value="NZ_JABBNT010000003.1"/>
</dbReference>
<dbReference type="Gene3D" id="3.90.320.10">
    <property type="match status" value="1"/>
</dbReference>
<evidence type="ECO:0000259" key="1">
    <source>
        <dbReference type="Pfam" id="PF12705"/>
    </source>
</evidence>
<gene>
    <name evidence="2" type="primary">addB</name>
    <name evidence="2" type="ORF">HH303_10645</name>
</gene>
<proteinExistence type="predicted"/>
<dbReference type="Pfam" id="PF12705">
    <property type="entry name" value="PDDEXK_1"/>
    <property type="match status" value="1"/>
</dbReference>
<accession>A0A7Y0E0E2</accession>
<dbReference type="InterPro" id="IPR038726">
    <property type="entry name" value="PDDEXK_AddAB-type"/>
</dbReference>
<keyword evidence="3" id="KW-1185">Reference proteome</keyword>
<name>A0A7Y0E0E2_9PROT</name>
<dbReference type="SUPFAM" id="SSF52540">
    <property type="entry name" value="P-loop containing nucleoside triphosphate hydrolases"/>
    <property type="match status" value="1"/>
</dbReference>